<evidence type="ECO:0000256" key="5">
    <source>
        <dbReference type="ARBA" id="ARBA00023136"/>
    </source>
</evidence>
<dbReference type="GO" id="GO:0015250">
    <property type="term" value="F:water channel activity"/>
    <property type="evidence" value="ECO:0007669"/>
    <property type="project" value="TreeGrafter"/>
</dbReference>
<protein>
    <recommendedName>
        <fullName evidence="11">Aquaporin</fullName>
    </recommendedName>
</protein>
<feature type="compositionally biased region" description="Pro residues" evidence="7">
    <location>
        <begin position="297"/>
        <end position="309"/>
    </location>
</feature>
<dbReference type="AlphaFoldDB" id="A0A139HXX7"/>
<dbReference type="OrthoDB" id="3222at2759"/>
<feature type="transmembrane region" description="Helical" evidence="8">
    <location>
        <begin position="26"/>
        <end position="51"/>
    </location>
</feature>
<evidence type="ECO:0000256" key="1">
    <source>
        <dbReference type="ARBA" id="ARBA00004141"/>
    </source>
</evidence>
<keyword evidence="5 8" id="KW-0472">Membrane</keyword>
<evidence type="ECO:0000313" key="9">
    <source>
        <dbReference type="EMBL" id="KXT07229.1"/>
    </source>
</evidence>
<evidence type="ECO:0000256" key="8">
    <source>
        <dbReference type="SAM" id="Phobius"/>
    </source>
</evidence>
<evidence type="ECO:0000256" key="2">
    <source>
        <dbReference type="ARBA" id="ARBA00006175"/>
    </source>
</evidence>
<dbReference type="InterPro" id="IPR023271">
    <property type="entry name" value="Aquaporin-like"/>
</dbReference>
<feature type="transmembrane region" description="Helical" evidence="8">
    <location>
        <begin position="63"/>
        <end position="83"/>
    </location>
</feature>
<dbReference type="Proteomes" id="UP000070133">
    <property type="component" value="Unassembled WGS sequence"/>
</dbReference>
<dbReference type="PANTHER" id="PTHR19139:SF199">
    <property type="entry name" value="MIP17260P"/>
    <property type="match status" value="1"/>
</dbReference>
<dbReference type="EMBL" id="LFZN01000003">
    <property type="protein sequence ID" value="KXT07229.1"/>
    <property type="molecule type" value="Genomic_DNA"/>
</dbReference>
<feature type="compositionally biased region" description="Basic and acidic residues" evidence="7">
    <location>
        <begin position="334"/>
        <end position="349"/>
    </location>
</feature>
<reference evidence="9 10" key="1">
    <citation type="submission" date="2015-07" db="EMBL/GenBank/DDBJ databases">
        <title>Comparative genomics of the Sigatoka disease complex on banana suggests a link between parallel evolutionary changes in Pseudocercospora fijiensis and Pseudocercospora eumusae and increased virulence on the banana host.</title>
        <authorList>
            <person name="Chang T.-C."/>
            <person name="Salvucci A."/>
            <person name="Crous P.W."/>
            <person name="Stergiopoulos I."/>
        </authorList>
    </citation>
    <scope>NUCLEOTIDE SEQUENCE [LARGE SCALE GENOMIC DNA]</scope>
    <source>
        <strain evidence="9 10">CBS 114824</strain>
    </source>
</reference>
<comment type="subcellular location">
    <subcellularLocation>
        <location evidence="1">Membrane</location>
        <topology evidence="1">Multi-pass membrane protein</topology>
    </subcellularLocation>
</comment>
<dbReference type="Pfam" id="PF00230">
    <property type="entry name" value="MIP"/>
    <property type="match status" value="1"/>
</dbReference>
<evidence type="ECO:0008006" key="11">
    <source>
        <dbReference type="Google" id="ProtNLM"/>
    </source>
</evidence>
<accession>A0A139HXX7</accession>
<dbReference type="STRING" id="321146.A0A139HXX7"/>
<dbReference type="InterPro" id="IPR000425">
    <property type="entry name" value="MIP"/>
</dbReference>
<feature type="transmembrane region" description="Helical" evidence="8">
    <location>
        <begin position="154"/>
        <end position="177"/>
    </location>
</feature>
<feature type="compositionally biased region" description="Basic and acidic residues" evidence="7">
    <location>
        <begin position="371"/>
        <end position="380"/>
    </location>
</feature>
<evidence type="ECO:0000313" key="10">
    <source>
        <dbReference type="Proteomes" id="UP000070133"/>
    </source>
</evidence>
<evidence type="ECO:0000256" key="6">
    <source>
        <dbReference type="RuleBase" id="RU000477"/>
    </source>
</evidence>
<evidence type="ECO:0000256" key="3">
    <source>
        <dbReference type="ARBA" id="ARBA00022692"/>
    </source>
</evidence>
<dbReference type="Gene3D" id="1.20.1080.10">
    <property type="entry name" value="Glycerol uptake facilitator protein"/>
    <property type="match status" value="1"/>
</dbReference>
<feature type="region of interest" description="Disordered" evidence="7">
    <location>
        <begin position="291"/>
        <end position="408"/>
    </location>
</feature>
<feature type="compositionally biased region" description="Low complexity" evidence="7">
    <location>
        <begin position="320"/>
        <end position="333"/>
    </location>
</feature>
<evidence type="ECO:0000256" key="4">
    <source>
        <dbReference type="ARBA" id="ARBA00022989"/>
    </source>
</evidence>
<organism evidence="9 10">
    <name type="scientific">Pseudocercospora eumusae</name>
    <dbReference type="NCBI Taxonomy" id="321146"/>
    <lineage>
        <taxon>Eukaryota</taxon>
        <taxon>Fungi</taxon>
        <taxon>Dikarya</taxon>
        <taxon>Ascomycota</taxon>
        <taxon>Pezizomycotina</taxon>
        <taxon>Dothideomycetes</taxon>
        <taxon>Dothideomycetidae</taxon>
        <taxon>Mycosphaerellales</taxon>
        <taxon>Mycosphaerellaceae</taxon>
        <taxon>Pseudocercospora</taxon>
    </lineage>
</organism>
<gene>
    <name evidence="9" type="ORF">AC578_2364</name>
</gene>
<dbReference type="SUPFAM" id="SSF81338">
    <property type="entry name" value="Aquaporin-like"/>
    <property type="match status" value="1"/>
</dbReference>
<keyword evidence="3 6" id="KW-0812">Transmembrane</keyword>
<evidence type="ECO:0000256" key="7">
    <source>
        <dbReference type="SAM" id="MobiDB-lite"/>
    </source>
</evidence>
<feature type="transmembrane region" description="Helical" evidence="8">
    <location>
        <begin position="230"/>
        <end position="249"/>
    </location>
</feature>
<name>A0A139HXX7_9PEZI</name>
<proteinExistence type="inferred from homology"/>
<dbReference type="PRINTS" id="PR00783">
    <property type="entry name" value="MINTRINSICP"/>
</dbReference>
<dbReference type="GO" id="GO:0005886">
    <property type="term" value="C:plasma membrane"/>
    <property type="evidence" value="ECO:0007669"/>
    <property type="project" value="TreeGrafter"/>
</dbReference>
<dbReference type="InterPro" id="IPR034294">
    <property type="entry name" value="Aquaporin_transptr"/>
</dbReference>
<comment type="caution">
    <text evidence="9">The sequence shown here is derived from an EMBL/GenBank/DDBJ whole genome shotgun (WGS) entry which is preliminary data.</text>
</comment>
<feature type="transmembrane region" description="Helical" evidence="8">
    <location>
        <begin position="189"/>
        <end position="210"/>
    </location>
</feature>
<dbReference type="PANTHER" id="PTHR19139">
    <property type="entry name" value="AQUAPORIN TRANSPORTER"/>
    <property type="match status" value="1"/>
</dbReference>
<sequence length="408" mass="44478">MQQYSRSNGGADVADTPARSSPLRSHLIACMGEFGGTFMFLFFAFMLHITATAQSDPTKPPDTITVLTIAFAYAFFYGLWLLINALILQGINGGMFNPAVTLGLVFSGVVSITRAALLIPIQLLAGVAAAAVVRILLPIGGIERVYTALTPGTSIAQGLFMEMFLTSLLVIVAIIFVPRTGALSFMAPLGIGIALFVGIFAGLGYTGASLNPVRSFAPCAVTSDFPGYHWIYWAGPFLGALLAGVYSQFARIIRSSKVRPKLSQDTLAERYAREEDVGYYRSRRRDVVMEQSAPMLQPAPTPPLPPVPPRSEIRKTVRTHVSSHSSPGHQSRSPADRSGSRDAAAEKYEIYQGYDSSSPYRRSSDGGHVAWADEREELPQSRRRSSGRHSDMSRYERAREYEDIAGVR</sequence>
<keyword evidence="4 8" id="KW-1133">Transmembrane helix</keyword>
<feature type="transmembrane region" description="Helical" evidence="8">
    <location>
        <begin position="123"/>
        <end position="142"/>
    </location>
</feature>
<keyword evidence="6" id="KW-0813">Transport</keyword>
<feature type="compositionally biased region" description="Basic and acidic residues" evidence="7">
    <location>
        <begin position="388"/>
        <end position="402"/>
    </location>
</feature>
<keyword evidence="10" id="KW-1185">Reference proteome</keyword>
<comment type="similarity">
    <text evidence="2 6">Belongs to the MIP/aquaporin (TC 1.A.8) family.</text>
</comment>